<name>A0ABP9DE75_9BACT</name>
<dbReference type="PROSITE" id="PS52016">
    <property type="entry name" value="TONB_DEPENDENT_REC_3"/>
    <property type="match status" value="1"/>
</dbReference>
<keyword evidence="8 14" id="KW-0675">Receptor</keyword>
<keyword evidence="9 10" id="KW-0998">Cell outer membrane</keyword>
<evidence type="ECO:0000256" key="6">
    <source>
        <dbReference type="ARBA" id="ARBA00023077"/>
    </source>
</evidence>
<evidence type="ECO:0000256" key="8">
    <source>
        <dbReference type="ARBA" id="ARBA00023170"/>
    </source>
</evidence>
<dbReference type="Proteomes" id="UP001500298">
    <property type="component" value="Unassembled WGS sequence"/>
</dbReference>
<dbReference type="PANTHER" id="PTHR30069">
    <property type="entry name" value="TONB-DEPENDENT OUTER MEMBRANE RECEPTOR"/>
    <property type="match status" value="1"/>
</dbReference>
<evidence type="ECO:0000256" key="11">
    <source>
        <dbReference type="RuleBase" id="RU003357"/>
    </source>
</evidence>
<dbReference type="InterPro" id="IPR037066">
    <property type="entry name" value="Plug_dom_sf"/>
</dbReference>
<evidence type="ECO:0000256" key="1">
    <source>
        <dbReference type="ARBA" id="ARBA00004571"/>
    </source>
</evidence>
<dbReference type="Pfam" id="PF00593">
    <property type="entry name" value="TonB_dep_Rec_b-barrel"/>
    <property type="match status" value="1"/>
</dbReference>
<evidence type="ECO:0000313" key="15">
    <source>
        <dbReference type="Proteomes" id="UP001500298"/>
    </source>
</evidence>
<evidence type="ECO:0000313" key="14">
    <source>
        <dbReference type="EMBL" id="GAA4842273.1"/>
    </source>
</evidence>
<proteinExistence type="inferred from homology"/>
<evidence type="ECO:0000256" key="5">
    <source>
        <dbReference type="ARBA" id="ARBA00022729"/>
    </source>
</evidence>
<dbReference type="Gene3D" id="2.170.130.10">
    <property type="entry name" value="TonB-dependent receptor, plug domain"/>
    <property type="match status" value="1"/>
</dbReference>
<evidence type="ECO:0000259" key="12">
    <source>
        <dbReference type="Pfam" id="PF00593"/>
    </source>
</evidence>
<dbReference type="PANTHER" id="PTHR30069:SF29">
    <property type="entry name" value="HEMOGLOBIN AND HEMOGLOBIN-HAPTOGLOBIN-BINDING PROTEIN 1-RELATED"/>
    <property type="match status" value="1"/>
</dbReference>
<dbReference type="InterPro" id="IPR039426">
    <property type="entry name" value="TonB-dep_rcpt-like"/>
</dbReference>
<organism evidence="14 15">
    <name type="scientific">Algivirga pacifica</name>
    <dbReference type="NCBI Taxonomy" id="1162670"/>
    <lineage>
        <taxon>Bacteria</taxon>
        <taxon>Pseudomonadati</taxon>
        <taxon>Bacteroidota</taxon>
        <taxon>Cytophagia</taxon>
        <taxon>Cytophagales</taxon>
        <taxon>Flammeovirgaceae</taxon>
        <taxon>Algivirga</taxon>
    </lineage>
</organism>
<evidence type="ECO:0000256" key="7">
    <source>
        <dbReference type="ARBA" id="ARBA00023136"/>
    </source>
</evidence>
<comment type="similarity">
    <text evidence="10 11">Belongs to the TonB-dependent receptor family.</text>
</comment>
<protein>
    <submittedName>
        <fullName evidence="14">TonB-dependent receptor</fullName>
    </submittedName>
</protein>
<keyword evidence="2 10" id="KW-0813">Transport</keyword>
<dbReference type="InterPro" id="IPR012910">
    <property type="entry name" value="Plug_dom"/>
</dbReference>
<evidence type="ECO:0000256" key="10">
    <source>
        <dbReference type="PROSITE-ProRule" id="PRU01360"/>
    </source>
</evidence>
<dbReference type="EMBL" id="BAABJX010000045">
    <property type="protein sequence ID" value="GAA4842273.1"/>
    <property type="molecule type" value="Genomic_DNA"/>
</dbReference>
<evidence type="ECO:0000256" key="2">
    <source>
        <dbReference type="ARBA" id="ARBA00022448"/>
    </source>
</evidence>
<evidence type="ECO:0000256" key="4">
    <source>
        <dbReference type="ARBA" id="ARBA00022692"/>
    </source>
</evidence>
<sequence>MWSILGTSPLCAQENSLTIKVLSQGKGIENVNVYLNQKYYTSTNKEGICYLPIQKATPILLSHLGYETLQDTLLPSQVYKEFALYPSEKWLQTVQVNSNHHSVLQEKRILKNELEERLQPTLAQSLAYIPGVNVISMGTGISKPVIRGMFNNRVLIIENGLKKEMQQWGSDHGMMVDPQSVNTLSIIKGAAVLQYSADGVGGVIDINTLAYPEKEGVTATLQNTYRSVNHEIATAAELQWRRQQWFGQVNVSGTSFRDYKVPATTFEYNEYILPIFDQHLKNTGGQRYTVKGALGHHSEQFSWVVHGSGYQEKLGIFAGAHGVPREEDLLDDGDRRNIALPSQENSHWQIDAHFHSQLKEDLSWETDAGWQSNLRLEKGLPHHNNIDLSGKDPYLENGLQLHTYSMNSRLVQKMDFWEWKGGIAAGHQYHQRSGYEFLIPDYQQTNAGVYVFTTYTPSTVWNITGGVRYDFTQLTYEAFEMPLRNGQSEIVGYTPRASDYQGRFHNLSWVVSTERQWEQVQASFSAGRIFRTPAINEVGINGIHHGTFRHEWGNKDLNPERGYQLDLGLQWKQRGSELSIAPFFNYFGNYIYLKPSGSFLAPGMEKPLPGAGQVYTYTESSTLHTGFEVNAQQSLTKTYSLVATAEYVYHQNLRTRTPIPFTPPFSTTAEIRYKKEFPVQWMKHLQYRISGRWTASQQRVDRNELITEGYFLIDAHMGGTFMLYHLPIEIQFSINNIFNTNYQNHLSRYRILNLPEAGRNMMLTLKIALNKG</sequence>
<dbReference type="Gene3D" id="2.40.170.20">
    <property type="entry name" value="TonB-dependent receptor, beta-barrel domain"/>
    <property type="match status" value="1"/>
</dbReference>
<comment type="caution">
    <text evidence="14">The sequence shown here is derived from an EMBL/GenBank/DDBJ whole genome shotgun (WGS) entry which is preliminary data.</text>
</comment>
<evidence type="ECO:0000256" key="3">
    <source>
        <dbReference type="ARBA" id="ARBA00022452"/>
    </source>
</evidence>
<keyword evidence="6 11" id="KW-0798">TonB box</keyword>
<keyword evidence="15" id="KW-1185">Reference proteome</keyword>
<comment type="subcellular location">
    <subcellularLocation>
        <location evidence="1 10">Cell outer membrane</location>
        <topology evidence="1 10">Multi-pass membrane protein</topology>
    </subcellularLocation>
</comment>
<dbReference type="InterPro" id="IPR000531">
    <property type="entry name" value="Beta-barrel_TonB"/>
</dbReference>
<keyword evidence="5" id="KW-0732">Signal</keyword>
<feature type="domain" description="TonB-dependent receptor plug" evidence="13">
    <location>
        <begin position="111"/>
        <end position="203"/>
    </location>
</feature>
<keyword evidence="3 10" id="KW-1134">Transmembrane beta strand</keyword>
<dbReference type="Pfam" id="PF07715">
    <property type="entry name" value="Plug"/>
    <property type="match status" value="1"/>
</dbReference>
<dbReference type="InterPro" id="IPR036942">
    <property type="entry name" value="Beta-barrel_TonB_sf"/>
</dbReference>
<evidence type="ECO:0000256" key="9">
    <source>
        <dbReference type="ARBA" id="ARBA00023237"/>
    </source>
</evidence>
<accession>A0ABP9DE75</accession>
<feature type="domain" description="TonB-dependent receptor-like beta-barrel" evidence="12">
    <location>
        <begin position="342"/>
        <end position="737"/>
    </location>
</feature>
<evidence type="ECO:0000259" key="13">
    <source>
        <dbReference type="Pfam" id="PF07715"/>
    </source>
</evidence>
<dbReference type="SUPFAM" id="SSF56935">
    <property type="entry name" value="Porins"/>
    <property type="match status" value="1"/>
</dbReference>
<gene>
    <name evidence="14" type="ORF">GCM10023331_29040</name>
</gene>
<keyword evidence="7 10" id="KW-0472">Membrane</keyword>
<reference evidence="15" key="1">
    <citation type="journal article" date="2019" name="Int. J. Syst. Evol. Microbiol.">
        <title>The Global Catalogue of Microorganisms (GCM) 10K type strain sequencing project: providing services to taxonomists for standard genome sequencing and annotation.</title>
        <authorList>
            <consortium name="The Broad Institute Genomics Platform"/>
            <consortium name="The Broad Institute Genome Sequencing Center for Infectious Disease"/>
            <person name="Wu L."/>
            <person name="Ma J."/>
        </authorList>
    </citation>
    <scope>NUCLEOTIDE SEQUENCE [LARGE SCALE GENOMIC DNA]</scope>
    <source>
        <strain evidence="15">JCM 18326</strain>
    </source>
</reference>
<keyword evidence="4 10" id="KW-0812">Transmembrane</keyword>